<dbReference type="CDD" id="cd06171">
    <property type="entry name" value="Sigma70_r4"/>
    <property type="match status" value="1"/>
</dbReference>
<dbReference type="PANTHER" id="PTHR43133:SF50">
    <property type="entry name" value="ECF RNA POLYMERASE SIGMA FACTOR SIGM"/>
    <property type="match status" value="1"/>
</dbReference>
<keyword evidence="9" id="KW-1185">Reference proteome</keyword>
<dbReference type="InterPro" id="IPR036388">
    <property type="entry name" value="WH-like_DNA-bd_sf"/>
</dbReference>
<evidence type="ECO:0000256" key="4">
    <source>
        <dbReference type="ARBA" id="ARBA00023125"/>
    </source>
</evidence>
<protein>
    <submittedName>
        <fullName evidence="8">RNA polymerase sigma-70 factor, sigma-E family</fullName>
    </submittedName>
</protein>
<dbReference type="Gene3D" id="1.10.10.10">
    <property type="entry name" value="Winged helix-like DNA-binding domain superfamily/Winged helix DNA-binding domain"/>
    <property type="match status" value="1"/>
</dbReference>
<dbReference type="InterPro" id="IPR013324">
    <property type="entry name" value="RNA_pol_sigma_r3/r4-like"/>
</dbReference>
<dbReference type="PANTHER" id="PTHR43133">
    <property type="entry name" value="RNA POLYMERASE ECF-TYPE SIGMA FACTO"/>
    <property type="match status" value="1"/>
</dbReference>
<feature type="domain" description="RNA polymerase sigma-70 region 2" evidence="6">
    <location>
        <begin position="19"/>
        <end position="81"/>
    </location>
</feature>
<dbReference type="InterPro" id="IPR013325">
    <property type="entry name" value="RNA_pol_sigma_r2"/>
</dbReference>
<comment type="similarity">
    <text evidence="1">Belongs to the sigma-70 factor family. ECF subfamily.</text>
</comment>
<dbReference type="NCBIfam" id="TIGR02983">
    <property type="entry name" value="SigE-fam_strep"/>
    <property type="match status" value="1"/>
</dbReference>
<dbReference type="Pfam" id="PF04542">
    <property type="entry name" value="Sigma70_r2"/>
    <property type="match status" value="1"/>
</dbReference>
<reference evidence="9" key="1">
    <citation type="submission" date="2017-09" db="EMBL/GenBank/DDBJ databases">
        <authorList>
            <person name="Varghese N."/>
            <person name="Submissions S."/>
        </authorList>
    </citation>
    <scope>NUCLEOTIDE SEQUENCE [LARGE SCALE GENOMIC DNA]</scope>
    <source>
        <strain evidence="9">DSM 44270</strain>
    </source>
</reference>
<dbReference type="Proteomes" id="UP000219482">
    <property type="component" value="Unassembled WGS sequence"/>
</dbReference>
<accession>A0A286GVP9</accession>
<dbReference type="Gene3D" id="1.10.1740.10">
    <property type="match status" value="1"/>
</dbReference>
<dbReference type="EMBL" id="OCNK01000002">
    <property type="protein sequence ID" value="SOD99094.1"/>
    <property type="molecule type" value="Genomic_DNA"/>
</dbReference>
<feature type="domain" description="RNA polymerase sigma factor 70 region 4 type 2" evidence="7">
    <location>
        <begin position="105"/>
        <end position="157"/>
    </location>
</feature>
<dbReference type="RefSeq" id="WP_097183849.1">
    <property type="nucleotide sequence ID" value="NZ_OCNK01000002.1"/>
</dbReference>
<dbReference type="InterPro" id="IPR007627">
    <property type="entry name" value="RNA_pol_sigma70_r2"/>
</dbReference>
<gene>
    <name evidence="8" type="ORF">SAMN06272739_2166</name>
</gene>
<dbReference type="GO" id="GO:0006352">
    <property type="term" value="P:DNA-templated transcription initiation"/>
    <property type="evidence" value="ECO:0007669"/>
    <property type="project" value="InterPro"/>
</dbReference>
<evidence type="ECO:0000259" key="6">
    <source>
        <dbReference type="Pfam" id="PF04542"/>
    </source>
</evidence>
<keyword evidence="2" id="KW-0805">Transcription regulation</keyword>
<keyword evidence="3" id="KW-0731">Sigma factor</keyword>
<keyword evidence="4" id="KW-0238">DNA-binding</keyword>
<evidence type="ECO:0000256" key="1">
    <source>
        <dbReference type="ARBA" id="ARBA00010641"/>
    </source>
</evidence>
<dbReference type="InterPro" id="IPR039425">
    <property type="entry name" value="RNA_pol_sigma-70-like"/>
</dbReference>
<proteinExistence type="inferred from homology"/>
<evidence type="ECO:0000313" key="9">
    <source>
        <dbReference type="Proteomes" id="UP000219482"/>
    </source>
</evidence>
<dbReference type="Pfam" id="PF08281">
    <property type="entry name" value="Sigma70_r4_2"/>
    <property type="match status" value="1"/>
</dbReference>
<dbReference type="InterPro" id="IPR014284">
    <property type="entry name" value="RNA_pol_sigma-70_dom"/>
</dbReference>
<dbReference type="SUPFAM" id="SSF88946">
    <property type="entry name" value="Sigma2 domain of RNA polymerase sigma factors"/>
    <property type="match status" value="1"/>
</dbReference>
<evidence type="ECO:0000313" key="8">
    <source>
        <dbReference type="EMBL" id="SOD99094.1"/>
    </source>
</evidence>
<dbReference type="InterPro" id="IPR013249">
    <property type="entry name" value="RNA_pol_sigma70_r4_t2"/>
</dbReference>
<organism evidence="8 9">
    <name type="scientific">Blastococcus haudaquaticus</name>
    <dbReference type="NCBI Taxonomy" id="1938745"/>
    <lineage>
        <taxon>Bacteria</taxon>
        <taxon>Bacillati</taxon>
        <taxon>Actinomycetota</taxon>
        <taxon>Actinomycetes</taxon>
        <taxon>Geodermatophilales</taxon>
        <taxon>Geodermatophilaceae</taxon>
        <taxon>Blastococcus</taxon>
    </lineage>
</organism>
<dbReference type="AlphaFoldDB" id="A0A286GVP9"/>
<dbReference type="GO" id="GO:0003677">
    <property type="term" value="F:DNA binding"/>
    <property type="evidence" value="ECO:0007669"/>
    <property type="project" value="UniProtKB-KW"/>
</dbReference>
<evidence type="ECO:0000256" key="2">
    <source>
        <dbReference type="ARBA" id="ARBA00023015"/>
    </source>
</evidence>
<keyword evidence="5" id="KW-0804">Transcription</keyword>
<name>A0A286GVP9_9ACTN</name>
<dbReference type="OrthoDB" id="3678480at2"/>
<evidence type="ECO:0000256" key="3">
    <source>
        <dbReference type="ARBA" id="ARBA00023082"/>
    </source>
</evidence>
<evidence type="ECO:0000259" key="7">
    <source>
        <dbReference type="Pfam" id="PF08281"/>
    </source>
</evidence>
<dbReference type="InterPro" id="IPR014325">
    <property type="entry name" value="RNA_pol_sigma-E_actinobac"/>
</dbReference>
<dbReference type="GO" id="GO:0016987">
    <property type="term" value="F:sigma factor activity"/>
    <property type="evidence" value="ECO:0007669"/>
    <property type="project" value="UniProtKB-KW"/>
</dbReference>
<evidence type="ECO:0000256" key="5">
    <source>
        <dbReference type="ARBA" id="ARBA00023163"/>
    </source>
</evidence>
<dbReference type="NCBIfam" id="TIGR02937">
    <property type="entry name" value="sigma70-ECF"/>
    <property type="match status" value="1"/>
</dbReference>
<dbReference type="SUPFAM" id="SSF88659">
    <property type="entry name" value="Sigma3 and sigma4 domains of RNA polymerase sigma factors"/>
    <property type="match status" value="1"/>
</dbReference>
<sequence>MDGEGEGRESFPDFVGRQQASLLRLAFLLAGDRGHAEDLVQTALMKTYRHWDRISRRGEPTAYVRRALVTTHTSWRRRAWRREHPTGRLPDVAAPEPADRLDAGDQLRRALAALPPRMRATVVLRYYEDLSELQTAQLMGCSESTVNTQAARGLARLRGTLSGAAAPVPGDQRDRR</sequence>